<reference evidence="3" key="1">
    <citation type="submission" date="2017-11" db="EMBL/GenBank/DDBJ databases">
        <authorList>
            <person name="Kuznetsova I."/>
            <person name="Sazanova A."/>
            <person name="Chirak E."/>
            <person name="Safronova V."/>
            <person name="Willems A."/>
        </authorList>
    </citation>
    <scope>NUCLEOTIDE SEQUENCE [LARGE SCALE GENOMIC DNA]</scope>
    <source>
        <strain evidence="3">PEPV15</strain>
    </source>
</reference>
<evidence type="ECO:0000313" key="2">
    <source>
        <dbReference type="EMBL" id="PSH57910.1"/>
    </source>
</evidence>
<gene>
    <name evidence="2" type="ORF">CU100_09475</name>
</gene>
<evidence type="ECO:0000313" key="3">
    <source>
        <dbReference type="Proteomes" id="UP000241158"/>
    </source>
</evidence>
<dbReference type="EMBL" id="PGGN01000002">
    <property type="protein sequence ID" value="PSH57910.1"/>
    <property type="molecule type" value="Genomic_DNA"/>
</dbReference>
<sequence length="139" mass="15459">MMARREFTKTVYAQIVKRAMHPVHGVFCEGCGLILGKKPYHVDHIKADGLEIEKSAKLTADDGQLLGVECCHKPKTKVDVTVIAEAKRREEKHLGMKRSKGTIKSPGFREVEKEHAPSSKSLPPRKLFRSITTRGAIVG</sequence>
<dbReference type="RefSeq" id="WP_106716350.1">
    <property type="nucleotide sequence ID" value="NZ_JACHXT010000001.1"/>
</dbReference>
<dbReference type="Proteomes" id="UP000241158">
    <property type="component" value="Unassembled WGS sequence"/>
</dbReference>
<feature type="region of interest" description="Disordered" evidence="1">
    <location>
        <begin position="91"/>
        <end position="125"/>
    </location>
</feature>
<organism evidence="2 3">
    <name type="scientific">Phyllobacterium endophyticum</name>
    <dbReference type="NCBI Taxonomy" id="1149773"/>
    <lineage>
        <taxon>Bacteria</taxon>
        <taxon>Pseudomonadati</taxon>
        <taxon>Pseudomonadota</taxon>
        <taxon>Alphaproteobacteria</taxon>
        <taxon>Hyphomicrobiales</taxon>
        <taxon>Phyllobacteriaceae</taxon>
        <taxon>Phyllobacterium</taxon>
    </lineage>
</organism>
<name>A0A2P7AUL4_9HYPH</name>
<keyword evidence="3" id="KW-1185">Reference proteome</keyword>
<dbReference type="AlphaFoldDB" id="A0A2P7AUL4"/>
<protein>
    <submittedName>
        <fullName evidence="2">Uncharacterized protein</fullName>
    </submittedName>
</protein>
<accession>A0A2P7AUL4</accession>
<comment type="caution">
    <text evidence="2">The sequence shown here is derived from an EMBL/GenBank/DDBJ whole genome shotgun (WGS) entry which is preliminary data.</text>
</comment>
<evidence type="ECO:0000256" key="1">
    <source>
        <dbReference type="SAM" id="MobiDB-lite"/>
    </source>
</evidence>
<feature type="compositionally biased region" description="Basic and acidic residues" evidence="1">
    <location>
        <begin position="107"/>
        <end position="117"/>
    </location>
</feature>
<proteinExistence type="predicted"/>
<dbReference type="OrthoDB" id="7864830at2"/>